<evidence type="ECO:0000256" key="4">
    <source>
        <dbReference type="ARBA" id="ARBA00022989"/>
    </source>
</evidence>
<evidence type="ECO:0000256" key="2">
    <source>
        <dbReference type="ARBA" id="ARBA00022448"/>
    </source>
</evidence>
<keyword evidence="3 6" id="KW-0812">Transmembrane</keyword>
<evidence type="ECO:0000256" key="3">
    <source>
        <dbReference type="ARBA" id="ARBA00022692"/>
    </source>
</evidence>
<dbReference type="PANTHER" id="PTHR23504">
    <property type="entry name" value="MAJOR FACILITATOR SUPERFAMILY DOMAIN-CONTAINING PROTEIN 10"/>
    <property type="match status" value="1"/>
</dbReference>
<dbReference type="CDD" id="cd17330">
    <property type="entry name" value="MFS_SLC46_TetA_like"/>
    <property type="match status" value="1"/>
</dbReference>
<organism evidence="8 9">
    <name type="scientific">Bacillus paranthracis</name>
    <dbReference type="NCBI Taxonomy" id="2026186"/>
    <lineage>
        <taxon>Bacteria</taxon>
        <taxon>Bacillati</taxon>
        <taxon>Bacillota</taxon>
        <taxon>Bacilli</taxon>
        <taxon>Bacillales</taxon>
        <taxon>Bacillaceae</taxon>
        <taxon>Bacillus</taxon>
        <taxon>Bacillus cereus group</taxon>
    </lineage>
</organism>
<feature type="transmembrane region" description="Helical" evidence="6">
    <location>
        <begin position="119"/>
        <end position="136"/>
    </location>
</feature>
<feature type="transmembrane region" description="Helical" evidence="6">
    <location>
        <begin position="389"/>
        <end position="407"/>
    </location>
</feature>
<sequence length="411" mass="44540">MSILKSQNESETEKNIDKHALIFGLISVFLCGIGFSIIMPVVPFLVQPYTSNPEEQALVVTLLTSVYAACVFLAAPALGAFSDKYGRRPLLLICLFGSAIGYLVFGIGGALWVLFAGRIIEGITGGSISTIFAYFADIIPKEQRTKYFGWVSAVVGAGTIIGPTLGGLLAKFGHSVPLYFGAFITLLNVLYGMKYMQESLDKNNRLKEITFVRLNPFAQLANILSMKNLKWLLISAFLLWIPNGSLQAIFTQFTMDTFSWKPALIGLMFSILGFQDIVSQSFIMPKLLIKLSDKQIAILGMVSEIIGYSFIAASALFSLYPLLIVGMLMFGFGDSIFGPSFNGMLSKSVSSSEQGRIQGGSQSIQALARMIGPIIGGQIYVSLGHAAPAFMGMILIVAAMSVLYKGMHETV</sequence>
<feature type="transmembrane region" description="Helical" evidence="6">
    <location>
        <begin position="296"/>
        <end position="317"/>
    </location>
</feature>
<dbReference type="InterPro" id="IPR011701">
    <property type="entry name" value="MFS"/>
</dbReference>
<evidence type="ECO:0000256" key="6">
    <source>
        <dbReference type="SAM" id="Phobius"/>
    </source>
</evidence>
<proteinExistence type="predicted"/>
<keyword evidence="4 6" id="KW-1133">Transmembrane helix</keyword>
<keyword evidence="5 6" id="KW-0472">Membrane</keyword>
<evidence type="ECO:0000256" key="1">
    <source>
        <dbReference type="ARBA" id="ARBA00004651"/>
    </source>
</evidence>
<feature type="transmembrane region" description="Helical" evidence="6">
    <location>
        <begin position="262"/>
        <end position="284"/>
    </location>
</feature>
<comment type="caution">
    <text evidence="8">The sequence shown here is derived from an EMBL/GenBank/DDBJ whole genome shotgun (WGS) entry which is preliminary data.</text>
</comment>
<feature type="transmembrane region" description="Helical" evidence="6">
    <location>
        <begin position="231"/>
        <end position="250"/>
    </location>
</feature>
<dbReference type="PRINTS" id="PR01035">
    <property type="entry name" value="TCRTETA"/>
</dbReference>
<dbReference type="InterPro" id="IPR036259">
    <property type="entry name" value="MFS_trans_sf"/>
</dbReference>
<evidence type="ECO:0000313" key="9">
    <source>
        <dbReference type="Proteomes" id="UP001216801"/>
    </source>
</evidence>
<dbReference type="RefSeq" id="WP_277616194.1">
    <property type="nucleotide sequence ID" value="NZ_JARPRP010000002.1"/>
</dbReference>
<reference evidence="8" key="1">
    <citation type="submission" date="2023-03" db="EMBL/GenBank/DDBJ databases">
        <title>Genetic diversity of Bacillus cereus sensu lato isolates from Slovenia.</title>
        <authorList>
            <person name="Abdelli M."/>
        </authorList>
    </citation>
    <scope>NUCLEOTIDE SEQUENCE</scope>
    <source>
        <strain evidence="8">SIBC39</strain>
    </source>
</reference>
<evidence type="ECO:0000256" key="5">
    <source>
        <dbReference type="ARBA" id="ARBA00023136"/>
    </source>
</evidence>
<dbReference type="SUPFAM" id="SSF103473">
    <property type="entry name" value="MFS general substrate transporter"/>
    <property type="match status" value="1"/>
</dbReference>
<feature type="transmembrane region" description="Helical" evidence="6">
    <location>
        <begin position="176"/>
        <end position="193"/>
    </location>
</feature>
<dbReference type="PANTHER" id="PTHR23504:SF15">
    <property type="entry name" value="MAJOR FACILITATOR SUPERFAMILY (MFS) PROFILE DOMAIN-CONTAINING PROTEIN"/>
    <property type="match status" value="1"/>
</dbReference>
<protein>
    <submittedName>
        <fullName evidence="8">MFS transporter</fullName>
    </submittedName>
</protein>
<accession>A0AAJ1JYF1</accession>
<feature type="transmembrane region" description="Helical" evidence="6">
    <location>
        <begin position="21"/>
        <end position="45"/>
    </location>
</feature>
<keyword evidence="2" id="KW-0813">Transport</keyword>
<evidence type="ECO:0000313" key="8">
    <source>
        <dbReference type="EMBL" id="MDG0951246.1"/>
    </source>
</evidence>
<dbReference type="GO" id="GO:0022857">
    <property type="term" value="F:transmembrane transporter activity"/>
    <property type="evidence" value="ECO:0007669"/>
    <property type="project" value="InterPro"/>
</dbReference>
<dbReference type="PROSITE" id="PS50850">
    <property type="entry name" value="MFS"/>
    <property type="match status" value="1"/>
</dbReference>
<feature type="transmembrane region" description="Helical" evidence="6">
    <location>
        <begin position="148"/>
        <end position="170"/>
    </location>
</feature>
<comment type="subcellular location">
    <subcellularLocation>
        <location evidence="1">Cell membrane</location>
        <topology evidence="1">Multi-pass membrane protein</topology>
    </subcellularLocation>
</comment>
<dbReference type="Proteomes" id="UP001216801">
    <property type="component" value="Unassembled WGS sequence"/>
</dbReference>
<evidence type="ECO:0000259" key="7">
    <source>
        <dbReference type="PROSITE" id="PS50850"/>
    </source>
</evidence>
<dbReference type="AlphaFoldDB" id="A0AAJ1JYF1"/>
<dbReference type="Pfam" id="PF07690">
    <property type="entry name" value="MFS_1"/>
    <property type="match status" value="1"/>
</dbReference>
<dbReference type="InterPro" id="IPR001958">
    <property type="entry name" value="Tet-R_TetA/multi-R_MdtG-like"/>
</dbReference>
<feature type="transmembrane region" description="Helical" evidence="6">
    <location>
        <begin position="90"/>
        <end position="113"/>
    </location>
</feature>
<dbReference type="EMBL" id="JARPRR010000001">
    <property type="protein sequence ID" value="MDG0951246.1"/>
    <property type="molecule type" value="Genomic_DNA"/>
</dbReference>
<dbReference type="GO" id="GO:0005886">
    <property type="term" value="C:plasma membrane"/>
    <property type="evidence" value="ECO:0007669"/>
    <property type="project" value="UniProtKB-SubCell"/>
</dbReference>
<dbReference type="Gene3D" id="1.20.1250.20">
    <property type="entry name" value="MFS general substrate transporter like domains"/>
    <property type="match status" value="1"/>
</dbReference>
<name>A0AAJ1JYF1_9BACI</name>
<gene>
    <name evidence="8" type="ORF">P6U19_01315</name>
</gene>
<dbReference type="InterPro" id="IPR020846">
    <property type="entry name" value="MFS_dom"/>
</dbReference>
<feature type="domain" description="Major facilitator superfamily (MFS) profile" evidence="7">
    <location>
        <begin position="20"/>
        <end position="410"/>
    </location>
</feature>
<feature type="transmembrane region" description="Helical" evidence="6">
    <location>
        <begin position="57"/>
        <end position="78"/>
    </location>
</feature>